<dbReference type="Proteomes" id="UP000281553">
    <property type="component" value="Unassembled WGS sequence"/>
</dbReference>
<name>A0A3P6SS53_DIBLA</name>
<evidence type="ECO:0000313" key="5">
    <source>
        <dbReference type="Proteomes" id="UP000281553"/>
    </source>
</evidence>
<dbReference type="SUPFAM" id="SSF50978">
    <property type="entry name" value="WD40 repeat-like"/>
    <property type="match status" value="1"/>
</dbReference>
<dbReference type="InterPro" id="IPR001680">
    <property type="entry name" value="WD40_rpt"/>
</dbReference>
<feature type="repeat" description="WD" evidence="3">
    <location>
        <begin position="171"/>
        <end position="209"/>
    </location>
</feature>
<keyword evidence="5" id="KW-1185">Reference proteome</keyword>
<sequence length="209" mass="22840">MPESQRKPMSEFLKGRPSGYTMVHEVKTHSGSLYGISVNQKLPIVCCVGEKAKWTLIAADQGIVLDSGPKQKTWLSSVAFHPNGEGFLTATADGILQFWSLCTNDEVNPETRMQSLSQEHCGAVWSIDWHWAGNCFVTAGLDHLVRLCDPERMPASTSSVEVHKSACQMVLRGHTASVNSAHFVPDGRILVTASADKSVGLWDTRTVTT</sequence>
<dbReference type="PROSITE" id="PS50082">
    <property type="entry name" value="WD_REPEATS_2"/>
    <property type="match status" value="2"/>
</dbReference>
<dbReference type="Pfam" id="PF00400">
    <property type="entry name" value="WD40"/>
    <property type="match status" value="3"/>
</dbReference>
<dbReference type="EMBL" id="UYRU01042114">
    <property type="protein sequence ID" value="VDK72843.1"/>
    <property type="molecule type" value="Genomic_DNA"/>
</dbReference>
<dbReference type="AlphaFoldDB" id="A0A3P6SS53"/>
<keyword evidence="1 3" id="KW-0853">WD repeat</keyword>
<dbReference type="OrthoDB" id="538223at2759"/>
<feature type="repeat" description="WD" evidence="3">
    <location>
        <begin position="75"/>
        <end position="109"/>
    </location>
</feature>
<proteinExistence type="predicted"/>
<dbReference type="PANTHER" id="PTHR14604:SF3">
    <property type="entry name" value="SPERM-ASSOCIATED ANTIGEN 16 PROTEIN"/>
    <property type="match status" value="1"/>
</dbReference>
<keyword evidence="2" id="KW-0677">Repeat</keyword>
<dbReference type="PROSITE" id="PS50294">
    <property type="entry name" value="WD_REPEATS_REGION"/>
    <property type="match status" value="1"/>
</dbReference>
<dbReference type="InterPro" id="IPR050995">
    <property type="entry name" value="WD-F-box_domain-protein"/>
</dbReference>
<protein>
    <submittedName>
        <fullName evidence="4">Uncharacterized protein</fullName>
    </submittedName>
</protein>
<accession>A0A3P6SS53</accession>
<dbReference type="InterPro" id="IPR036322">
    <property type="entry name" value="WD40_repeat_dom_sf"/>
</dbReference>
<dbReference type="InterPro" id="IPR019775">
    <property type="entry name" value="WD40_repeat_CS"/>
</dbReference>
<gene>
    <name evidence="4" type="ORF">DILT_LOCUS2445</name>
</gene>
<organism evidence="4 5">
    <name type="scientific">Dibothriocephalus latus</name>
    <name type="common">Fish tapeworm</name>
    <name type="synonym">Diphyllobothrium latum</name>
    <dbReference type="NCBI Taxonomy" id="60516"/>
    <lineage>
        <taxon>Eukaryota</taxon>
        <taxon>Metazoa</taxon>
        <taxon>Spiralia</taxon>
        <taxon>Lophotrochozoa</taxon>
        <taxon>Platyhelminthes</taxon>
        <taxon>Cestoda</taxon>
        <taxon>Eucestoda</taxon>
        <taxon>Diphyllobothriidea</taxon>
        <taxon>Diphyllobothriidae</taxon>
        <taxon>Dibothriocephalus</taxon>
    </lineage>
</organism>
<dbReference type="InterPro" id="IPR015943">
    <property type="entry name" value="WD40/YVTN_repeat-like_dom_sf"/>
</dbReference>
<evidence type="ECO:0000256" key="2">
    <source>
        <dbReference type="ARBA" id="ARBA00022737"/>
    </source>
</evidence>
<evidence type="ECO:0000256" key="3">
    <source>
        <dbReference type="PROSITE-ProRule" id="PRU00221"/>
    </source>
</evidence>
<evidence type="ECO:0000256" key="1">
    <source>
        <dbReference type="ARBA" id="ARBA00022574"/>
    </source>
</evidence>
<dbReference type="PROSITE" id="PS00678">
    <property type="entry name" value="WD_REPEATS_1"/>
    <property type="match status" value="1"/>
</dbReference>
<reference evidence="4 5" key="1">
    <citation type="submission" date="2018-11" db="EMBL/GenBank/DDBJ databases">
        <authorList>
            <consortium name="Pathogen Informatics"/>
        </authorList>
    </citation>
    <scope>NUCLEOTIDE SEQUENCE [LARGE SCALE GENOMIC DNA]</scope>
</reference>
<dbReference type="PANTHER" id="PTHR14604">
    <property type="entry name" value="WD40 REPEAT PF20"/>
    <property type="match status" value="1"/>
</dbReference>
<dbReference type="SMART" id="SM00320">
    <property type="entry name" value="WD40"/>
    <property type="match status" value="3"/>
</dbReference>
<evidence type="ECO:0000313" key="4">
    <source>
        <dbReference type="EMBL" id="VDK72843.1"/>
    </source>
</evidence>
<dbReference type="Gene3D" id="2.130.10.10">
    <property type="entry name" value="YVTN repeat-like/Quinoprotein amine dehydrogenase"/>
    <property type="match status" value="1"/>
</dbReference>